<evidence type="ECO:0000256" key="3">
    <source>
        <dbReference type="ARBA" id="ARBA00023004"/>
    </source>
</evidence>
<reference evidence="8" key="1">
    <citation type="submission" date="2021-02" db="EMBL/GenBank/DDBJ databases">
        <title>PHA producing bacteria isolated from coastal sediment in Guangdong, Shenzhen.</title>
        <authorList>
            <person name="Zheng W."/>
            <person name="Yu S."/>
            <person name="Huang Y."/>
        </authorList>
    </citation>
    <scope>NUCLEOTIDE SEQUENCE</scope>
    <source>
        <strain evidence="8">TN14-10</strain>
    </source>
</reference>
<dbReference type="PANTHER" id="PTHR10134">
    <property type="entry name" value="CYTOCHROME B-C1 COMPLEX SUBUNIT RIESKE, MITOCHONDRIAL"/>
    <property type="match status" value="1"/>
</dbReference>
<dbReference type="InterPro" id="IPR005805">
    <property type="entry name" value="Rieske_Fe-S_prot_C"/>
</dbReference>
<keyword evidence="2" id="KW-0479">Metal-binding</keyword>
<dbReference type="Pfam" id="PF00355">
    <property type="entry name" value="Rieske"/>
    <property type="match status" value="1"/>
</dbReference>
<accession>A0A939DGR4</accession>
<protein>
    <submittedName>
        <fullName evidence="8">Rieske 2Fe-2S domain-containing protein</fullName>
    </submittedName>
</protein>
<evidence type="ECO:0000313" key="9">
    <source>
        <dbReference type="Proteomes" id="UP000664303"/>
    </source>
</evidence>
<evidence type="ECO:0000256" key="2">
    <source>
        <dbReference type="ARBA" id="ARBA00022723"/>
    </source>
</evidence>
<sequence length="141" mass="15118">MRRRDLIGALGTLPLIASDAWSNTAGDLRVSIAGIAPGTTRRIAWSGGNVVHVLRRPDKAEHAAHWDELGNPEWLVVLAICTHQACEPRSGIGPGGGWRCLCHGSEFDLAGRVVRGPATEDLKRLPFSIDGSLMTIVFDSA</sequence>
<evidence type="ECO:0000256" key="4">
    <source>
        <dbReference type="ARBA" id="ARBA00023014"/>
    </source>
</evidence>
<dbReference type="GO" id="GO:0051537">
    <property type="term" value="F:2 iron, 2 sulfur cluster binding"/>
    <property type="evidence" value="ECO:0007669"/>
    <property type="project" value="UniProtKB-KW"/>
</dbReference>
<dbReference type="Gene3D" id="2.102.10.10">
    <property type="entry name" value="Rieske [2Fe-2S] iron-sulphur domain"/>
    <property type="match status" value="1"/>
</dbReference>
<name>A0A939DGR4_9GAMM</name>
<keyword evidence="5" id="KW-1015">Disulfide bond</keyword>
<dbReference type="PRINTS" id="PR00162">
    <property type="entry name" value="RIESKE"/>
</dbReference>
<keyword evidence="3" id="KW-0408">Iron</keyword>
<dbReference type="RefSeq" id="WP_206560628.1">
    <property type="nucleotide sequence ID" value="NZ_JAFKCZ010000007.1"/>
</dbReference>
<evidence type="ECO:0000256" key="5">
    <source>
        <dbReference type="ARBA" id="ARBA00023157"/>
    </source>
</evidence>
<dbReference type="Proteomes" id="UP000664303">
    <property type="component" value="Unassembled WGS sequence"/>
</dbReference>
<organism evidence="8 9">
    <name type="scientific">Parahaliea mediterranea</name>
    <dbReference type="NCBI Taxonomy" id="651086"/>
    <lineage>
        <taxon>Bacteria</taxon>
        <taxon>Pseudomonadati</taxon>
        <taxon>Pseudomonadota</taxon>
        <taxon>Gammaproteobacteria</taxon>
        <taxon>Cellvibrionales</taxon>
        <taxon>Halieaceae</taxon>
        <taxon>Parahaliea</taxon>
    </lineage>
</organism>
<dbReference type="SUPFAM" id="SSF50022">
    <property type="entry name" value="ISP domain"/>
    <property type="match status" value="1"/>
</dbReference>
<evidence type="ECO:0000256" key="1">
    <source>
        <dbReference type="ARBA" id="ARBA00022714"/>
    </source>
</evidence>
<evidence type="ECO:0000313" key="8">
    <source>
        <dbReference type="EMBL" id="MBN7797187.1"/>
    </source>
</evidence>
<dbReference type="InterPro" id="IPR036922">
    <property type="entry name" value="Rieske_2Fe-2S_sf"/>
</dbReference>
<dbReference type="AlphaFoldDB" id="A0A939DGR4"/>
<keyword evidence="9" id="KW-1185">Reference proteome</keyword>
<comment type="cofactor">
    <cofactor evidence="6">
        <name>[2Fe-2S] cluster</name>
        <dbReference type="ChEBI" id="CHEBI:190135"/>
    </cofactor>
</comment>
<proteinExistence type="predicted"/>
<dbReference type="InterPro" id="IPR014349">
    <property type="entry name" value="Rieske_Fe-S_prot"/>
</dbReference>
<dbReference type="GO" id="GO:0016020">
    <property type="term" value="C:membrane"/>
    <property type="evidence" value="ECO:0007669"/>
    <property type="project" value="InterPro"/>
</dbReference>
<dbReference type="PROSITE" id="PS51296">
    <property type="entry name" value="RIESKE"/>
    <property type="match status" value="1"/>
</dbReference>
<keyword evidence="1" id="KW-0001">2Fe-2S</keyword>
<keyword evidence="4" id="KW-0411">Iron-sulfur</keyword>
<comment type="caution">
    <text evidence="8">The sequence shown here is derived from an EMBL/GenBank/DDBJ whole genome shotgun (WGS) entry which is preliminary data.</text>
</comment>
<dbReference type="GO" id="GO:0046872">
    <property type="term" value="F:metal ion binding"/>
    <property type="evidence" value="ECO:0007669"/>
    <property type="project" value="UniProtKB-KW"/>
</dbReference>
<feature type="domain" description="Rieske" evidence="7">
    <location>
        <begin position="70"/>
        <end position="136"/>
    </location>
</feature>
<gene>
    <name evidence="8" type="ORF">JYP50_11320</name>
</gene>
<evidence type="ECO:0000256" key="6">
    <source>
        <dbReference type="ARBA" id="ARBA00034078"/>
    </source>
</evidence>
<dbReference type="EMBL" id="JAFKCZ010000007">
    <property type="protein sequence ID" value="MBN7797187.1"/>
    <property type="molecule type" value="Genomic_DNA"/>
</dbReference>
<evidence type="ECO:0000259" key="7">
    <source>
        <dbReference type="PROSITE" id="PS51296"/>
    </source>
</evidence>
<dbReference type="InterPro" id="IPR017941">
    <property type="entry name" value="Rieske_2Fe-2S"/>
</dbReference>